<protein>
    <submittedName>
        <fullName evidence="1">Uncharacterized protein</fullName>
    </submittedName>
</protein>
<evidence type="ECO:0000313" key="2">
    <source>
        <dbReference type="Proteomes" id="UP000018144"/>
    </source>
</evidence>
<dbReference type="EMBL" id="HF935722">
    <property type="protein sequence ID" value="CCX32030.1"/>
    <property type="molecule type" value="Genomic_DNA"/>
</dbReference>
<dbReference type="AlphaFoldDB" id="U4LRR9"/>
<gene>
    <name evidence="1" type="ORF">PCON_12234</name>
</gene>
<accession>U4LRR9</accession>
<organism evidence="1 2">
    <name type="scientific">Pyronema omphalodes (strain CBS 100304)</name>
    <name type="common">Pyronema confluens</name>
    <dbReference type="NCBI Taxonomy" id="1076935"/>
    <lineage>
        <taxon>Eukaryota</taxon>
        <taxon>Fungi</taxon>
        <taxon>Dikarya</taxon>
        <taxon>Ascomycota</taxon>
        <taxon>Pezizomycotina</taxon>
        <taxon>Pezizomycetes</taxon>
        <taxon>Pezizales</taxon>
        <taxon>Pyronemataceae</taxon>
        <taxon>Pyronema</taxon>
    </lineage>
</organism>
<keyword evidence="2" id="KW-1185">Reference proteome</keyword>
<dbReference type="Proteomes" id="UP000018144">
    <property type="component" value="Unassembled WGS sequence"/>
</dbReference>
<name>U4LRR9_PYROM</name>
<reference evidence="1 2" key="1">
    <citation type="journal article" date="2013" name="PLoS Genet.">
        <title>The genome and development-dependent transcriptomes of Pyronema confluens: a window into fungal evolution.</title>
        <authorList>
            <person name="Traeger S."/>
            <person name="Altegoer F."/>
            <person name="Freitag M."/>
            <person name="Gabaldon T."/>
            <person name="Kempken F."/>
            <person name="Kumar A."/>
            <person name="Marcet-Houben M."/>
            <person name="Poggeler S."/>
            <person name="Stajich J.E."/>
            <person name="Nowrousian M."/>
        </authorList>
    </citation>
    <scope>NUCLEOTIDE SEQUENCE [LARGE SCALE GENOMIC DNA]</scope>
    <source>
        <strain evidence="2">CBS 100304</strain>
        <tissue evidence="1">Vegetative mycelium</tissue>
    </source>
</reference>
<evidence type="ECO:0000313" key="1">
    <source>
        <dbReference type="EMBL" id="CCX32030.1"/>
    </source>
</evidence>
<sequence>MGISFVTRSSPFIVPTVKLRYVVIQKPAADKKSLVSAPSFCLLSFALEYLAISSDVSSSLQHRYTVASSS</sequence>
<proteinExistence type="predicted"/>